<comment type="caution">
    <text evidence="1">The sequence shown here is derived from an EMBL/GenBank/DDBJ whole genome shotgun (WGS) entry which is preliminary data.</text>
</comment>
<reference evidence="1 2" key="1">
    <citation type="submission" date="2014-12" db="EMBL/GenBank/DDBJ databases">
        <title>Draft Genome Sequence of Pseudoalteromonas luteoviolacea HI1.</title>
        <authorList>
            <person name="Asahina A.Y."/>
            <person name="Hadfield M.G."/>
        </authorList>
    </citation>
    <scope>NUCLEOTIDE SEQUENCE [LARGE SCALE GENOMIC DNA]</scope>
    <source>
        <strain evidence="1 2">HI1</strain>
    </source>
</reference>
<accession>A0A0C1MFB2</accession>
<evidence type="ECO:0000313" key="1">
    <source>
        <dbReference type="EMBL" id="KID55479.1"/>
    </source>
</evidence>
<gene>
    <name evidence="1" type="ORF">JF50_19910</name>
</gene>
<organism evidence="1 2">
    <name type="scientific">Pseudoalteromonas luteoviolacea</name>
    <dbReference type="NCBI Taxonomy" id="43657"/>
    <lineage>
        <taxon>Bacteria</taxon>
        <taxon>Pseudomonadati</taxon>
        <taxon>Pseudomonadota</taxon>
        <taxon>Gammaproteobacteria</taxon>
        <taxon>Alteromonadales</taxon>
        <taxon>Pseudoalteromonadaceae</taxon>
        <taxon>Pseudoalteromonas</taxon>
    </lineage>
</organism>
<dbReference type="EMBL" id="JWIC01000008">
    <property type="protein sequence ID" value="KID55479.1"/>
    <property type="molecule type" value="Genomic_DNA"/>
</dbReference>
<name>A0A0C1MFB2_9GAMM</name>
<dbReference type="RefSeq" id="WP_039611137.1">
    <property type="nucleotide sequence ID" value="NZ_JWIC01000008.1"/>
</dbReference>
<dbReference type="Proteomes" id="UP000031327">
    <property type="component" value="Unassembled WGS sequence"/>
</dbReference>
<evidence type="ECO:0000313" key="2">
    <source>
        <dbReference type="Proteomes" id="UP000031327"/>
    </source>
</evidence>
<protein>
    <submittedName>
        <fullName evidence="1">Uncharacterized protein</fullName>
    </submittedName>
</protein>
<dbReference type="AlphaFoldDB" id="A0A0C1MFB2"/>
<sequence length="166" mass="18963">MSKNHIPLLSILYNVANHNTLSAKFKVCEELIFDLFSLSEEDKAVIRNESNNDVLMERLSKEVSSLSMPGKVSMRVEGELSPSLGLIYNLLHNEQVKSDFLNNRRVENETVSDEAYTYRDIAFHSFNVTNPEAQSKFVELLSDSKRKSEAIDYLCEEIKKELKSAL</sequence>
<proteinExistence type="predicted"/>